<dbReference type="PANTHER" id="PTHR30371">
    <property type="entry name" value="SEC-INDEPENDENT PROTEIN TRANSLOCASE PROTEIN TATC"/>
    <property type="match status" value="1"/>
</dbReference>
<keyword evidence="2 5" id="KW-0812">Transmembrane</keyword>
<keyword evidence="5" id="KW-1003">Cell membrane</keyword>
<comment type="caution">
    <text evidence="6">The sequence shown here is derived from an EMBL/GenBank/DDBJ whole genome shotgun (WGS) entry which is preliminary data.</text>
</comment>
<dbReference type="NCBIfam" id="TIGR00945">
    <property type="entry name" value="tatC"/>
    <property type="match status" value="1"/>
</dbReference>
<dbReference type="RefSeq" id="WP_041062264.1">
    <property type="nucleotide sequence ID" value="NZ_JXAL01000016.1"/>
</dbReference>
<dbReference type="PANTHER" id="PTHR30371:SF4">
    <property type="entry name" value="SEC-INDEPENDENT PROTEIN TRANSLOCASE PROTEIN TATCD"/>
    <property type="match status" value="1"/>
</dbReference>
<evidence type="ECO:0000313" key="7">
    <source>
        <dbReference type="Proteomes" id="UP000054526"/>
    </source>
</evidence>
<comment type="similarity">
    <text evidence="5">Belongs to the TatC family.</text>
</comment>
<evidence type="ECO:0000256" key="5">
    <source>
        <dbReference type="HAMAP-Rule" id="MF_00902"/>
    </source>
</evidence>
<feature type="transmembrane region" description="Helical" evidence="5">
    <location>
        <begin position="223"/>
        <end position="242"/>
    </location>
</feature>
<evidence type="ECO:0000313" key="6">
    <source>
        <dbReference type="EMBL" id="KIL35743.1"/>
    </source>
</evidence>
<feature type="transmembrane region" description="Helical" evidence="5">
    <location>
        <begin position="78"/>
        <end position="99"/>
    </location>
</feature>
<feature type="transmembrane region" description="Helical" evidence="5">
    <location>
        <begin position="200"/>
        <end position="217"/>
    </location>
</feature>
<comment type="subunit">
    <text evidence="5">Forms a complex with TatA.</text>
</comment>
<keyword evidence="4 5" id="KW-0472">Membrane</keyword>
<proteinExistence type="inferred from homology"/>
<keyword evidence="7" id="KW-1185">Reference proteome</keyword>
<organism evidence="6 7">
    <name type="scientific">Cohnella kolymensis</name>
    <dbReference type="NCBI Taxonomy" id="1590652"/>
    <lineage>
        <taxon>Bacteria</taxon>
        <taxon>Bacillati</taxon>
        <taxon>Bacillota</taxon>
        <taxon>Bacilli</taxon>
        <taxon>Bacillales</taxon>
        <taxon>Paenibacillaceae</taxon>
        <taxon>Cohnella</taxon>
    </lineage>
</organism>
<protein>
    <recommendedName>
        <fullName evidence="5">Sec-independent protein translocase protein TatC</fullName>
    </recommendedName>
</protein>
<accession>A0ABR5A3V6</accession>
<keyword evidence="5" id="KW-0813">Transport</keyword>
<comment type="subcellular location">
    <subcellularLocation>
        <location evidence="5">Cell membrane</location>
        <topology evidence="5">Multi-pass membrane protein</topology>
    </subcellularLocation>
    <subcellularLocation>
        <location evidence="1">Membrane</location>
        <topology evidence="1">Multi-pass membrane protein</topology>
    </subcellularLocation>
</comment>
<evidence type="ECO:0000256" key="1">
    <source>
        <dbReference type="ARBA" id="ARBA00004141"/>
    </source>
</evidence>
<comment type="function">
    <text evidence="5">Part of the twin-arginine translocation (Tat) system that transports large folded proteins containing a characteristic twin-arginine motif in their signal peptide across membranes.</text>
</comment>
<evidence type="ECO:0000256" key="2">
    <source>
        <dbReference type="ARBA" id="ARBA00022692"/>
    </source>
</evidence>
<feature type="transmembrane region" description="Helical" evidence="5">
    <location>
        <begin position="160"/>
        <end position="188"/>
    </location>
</feature>
<name>A0ABR5A3V6_9BACL</name>
<dbReference type="PRINTS" id="PR01840">
    <property type="entry name" value="TATCFAMILY"/>
</dbReference>
<dbReference type="Pfam" id="PF00902">
    <property type="entry name" value="TatC"/>
    <property type="match status" value="1"/>
</dbReference>
<evidence type="ECO:0000256" key="3">
    <source>
        <dbReference type="ARBA" id="ARBA00022989"/>
    </source>
</evidence>
<reference evidence="6 7" key="1">
    <citation type="submission" date="2014-12" db="EMBL/GenBank/DDBJ databases">
        <title>Draft genome sequence of Cohnella kolymensis strain B-2846.</title>
        <authorList>
            <person name="Karlyshev A.V."/>
            <person name="Kudryashova E.B."/>
        </authorList>
    </citation>
    <scope>NUCLEOTIDE SEQUENCE [LARGE SCALE GENOMIC DNA]</scope>
    <source>
        <strain evidence="6 7">VKM B-2846</strain>
    </source>
</reference>
<keyword evidence="5" id="KW-0653">Protein transport</keyword>
<dbReference type="EMBL" id="JXAL01000016">
    <property type="protein sequence ID" value="KIL35743.1"/>
    <property type="molecule type" value="Genomic_DNA"/>
</dbReference>
<dbReference type="PROSITE" id="PS01218">
    <property type="entry name" value="TATC"/>
    <property type="match status" value="1"/>
</dbReference>
<dbReference type="InterPro" id="IPR019820">
    <property type="entry name" value="Sec-indep_translocase_CS"/>
</dbReference>
<evidence type="ECO:0000256" key="4">
    <source>
        <dbReference type="ARBA" id="ARBA00023136"/>
    </source>
</evidence>
<keyword evidence="3 5" id="KW-1133">Transmembrane helix</keyword>
<feature type="transmembrane region" description="Helical" evidence="5">
    <location>
        <begin position="119"/>
        <end position="140"/>
    </location>
</feature>
<dbReference type="Proteomes" id="UP000054526">
    <property type="component" value="Unassembled WGS sequence"/>
</dbReference>
<feature type="transmembrane region" description="Helical" evidence="5">
    <location>
        <begin position="27"/>
        <end position="49"/>
    </location>
</feature>
<gene>
    <name evidence="5" type="primary">tatC</name>
    <name evidence="6" type="ORF">SD71_09940</name>
</gene>
<sequence length="262" mass="29598">MAQSPDSRPDENWMPVLEHVGELRKRIIYCLIVFVLGLVGGLFGAQPLYDYLVAAAPVEQLKLNVFSPWDAIGLYMKFAILISFIAAIPFTLFQLWAFVRPALGEKEQRSTLQFVPGALLMFLIGLAFAYFVVFPMAYLFTDKVSTSLGLQQLYGVTQYFAFLFNILLPVSLLFELPLIILFLTRIGILNPRLLQKMRKVAWFALIAIATMITPPDVVSDVLVSVPLVLLYEFSVLLSRIAYRKRIQARESKEAQLAAQDNL</sequence>
<dbReference type="InterPro" id="IPR002033">
    <property type="entry name" value="TatC"/>
</dbReference>
<keyword evidence="5" id="KW-0811">Translocation</keyword>
<dbReference type="HAMAP" id="MF_00902">
    <property type="entry name" value="TatC"/>
    <property type="match status" value="1"/>
</dbReference>